<keyword evidence="1 8" id="KW-0645">Protease</keyword>
<dbReference type="KEGG" id="cate:C2869_01455"/>
<keyword evidence="6 8" id="KW-0862">Zinc</keyword>
<dbReference type="GO" id="GO:0051603">
    <property type="term" value="P:proteolysis involved in protein catabolic process"/>
    <property type="evidence" value="ECO:0007669"/>
    <property type="project" value="TreeGrafter"/>
</dbReference>
<organism evidence="10 11">
    <name type="scientific">Saccharobesus litoralis</name>
    <dbReference type="NCBI Taxonomy" id="2172099"/>
    <lineage>
        <taxon>Bacteria</taxon>
        <taxon>Pseudomonadati</taxon>
        <taxon>Pseudomonadota</taxon>
        <taxon>Gammaproteobacteria</taxon>
        <taxon>Alteromonadales</taxon>
        <taxon>Alteromonadaceae</taxon>
        <taxon>Saccharobesus</taxon>
    </lineage>
</organism>
<keyword evidence="2 8" id="KW-0479">Metal-binding</keyword>
<dbReference type="HAMAP" id="MF_00997">
    <property type="entry name" value="Protease_BepA"/>
    <property type="match status" value="1"/>
</dbReference>
<evidence type="ECO:0000256" key="5">
    <source>
        <dbReference type="ARBA" id="ARBA00022801"/>
    </source>
</evidence>
<dbReference type="Gene3D" id="3.30.2010.10">
    <property type="entry name" value="Metalloproteases ('zincins'), catalytic domain"/>
    <property type="match status" value="1"/>
</dbReference>
<evidence type="ECO:0000256" key="3">
    <source>
        <dbReference type="ARBA" id="ARBA00022729"/>
    </source>
</evidence>
<dbReference type="Proteomes" id="UP000244441">
    <property type="component" value="Chromosome"/>
</dbReference>
<dbReference type="Pfam" id="PF01435">
    <property type="entry name" value="Peptidase_M48"/>
    <property type="match status" value="1"/>
</dbReference>
<proteinExistence type="inferred from homology"/>
<dbReference type="GO" id="GO:0042597">
    <property type="term" value="C:periplasmic space"/>
    <property type="evidence" value="ECO:0007669"/>
    <property type="project" value="UniProtKB-SubCell"/>
</dbReference>
<dbReference type="InterPro" id="IPR051156">
    <property type="entry name" value="Mito/Outer_Membr_Metalloprot"/>
</dbReference>
<dbReference type="InterPro" id="IPR030873">
    <property type="entry name" value="Protease_BepA"/>
</dbReference>
<feature type="domain" description="Peptidase M48" evidence="9">
    <location>
        <begin position="36"/>
        <end position="224"/>
    </location>
</feature>
<dbReference type="Pfam" id="PF14559">
    <property type="entry name" value="TPR_19"/>
    <property type="match status" value="1"/>
</dbReference>
<evidence type="ECO:0000256" key="8">
    <source>
        <dbReference type="HAMAP-Rule" id="MF_00997"/>
    </source>
</evidence>
<sequence>MGTIATHTLSIELEKTLGDVMRRQLRAQAPIVYDPLVNEYLNDLGNRLVSKASDVKYPFYFYALEQNSINAFATFGGTIVVHTQTLVESQSESEFASVVAHEIAHVTQRHIARKGEMQQRNSAANIAALLGSVLVTMINPNVGMAALMTTQGAQQQMVLNYTRHHEKEADRIGLQTLVASGFDPRGAESFFGRMAEQQRYSTKLPPMLYSHPLPENRMADIKSRVDGMPIGIYSQNIEYNFVRTRVIARHTLSPDYHEKSFRHDVMKLQGVDKVVAQYGLAIALVDQKKYQESKQILTSLLKLDPSNLHFVDAMTDTLIGLKEFESAYEMLEKYRAQRPTNQVVVLNYANALNYGKRYKEAIELLKDYLLLNPEQHLAWQLITESYKGAEMSSQYHQAKAEVLAQKLGYQQAIDELHTAHNHTPKDNTADRKRISARIKQLREEITKLEKL</sequence>
<keyword evidence="5 8" id="KW-0378">Hydrolase</keyword>
<keyword evidence="4 8" id="KW-0574">Periplasm</keyword>
<evidence type="ECO:0000313" key="11">
    <source>
        <dbReference type="Proteomes" id="UP000244441"/>
    </source>
</evidence>
<feature type="binding site" evidence="8">
    <location>
        <position position="105"/>
    </location>
    <ligand>
        <name>Zn(2+)</name>
        <dbReference type="ChEBI" id="CHEBI:29105"/>
        <note>catalytic</note>
    </ligand>
</feature>
<protein>
    <recommendedName>
        <fullName evidence="8">Putative beta-barrel assembly-enhancing protease</fullName>
        <ecNumber evidence="8">3.4.-.-</ecNumber>
    </recommendedName>
</protein>
<gene>
    <name evidence="10" type="ORF">C2869_01455</name>
</gene>
<feature type="binding site" evidence="8">
    <location>
        <position position="166"/>
    </location>
    <ligand>
        <name>Zn(2+)</name>
        <dbReference type="ChEBI" id="CHEBI:29105"/>
        <note>catalytic</note>
    </ligand>
</feature>
<comment type="function">
    <text evidence="8">Functions as both a chaperone and a metalloprotease. Maintains the integrity of the outer membrane by promoting either the assembly or the elimination of outer membrane proteins, depending on their folding state.</text>
</comment>
<dbReference type="Gene3D" id="1.25.40.10">
    <property type="entry name" value="Tetratricopeptide repeat domain"/>
    <property type="match status" value="1"/>
</dbReference>
<dbReference type="GO" id="GO:0004222">
    <property type="term" value="F:metalloendopeptidase activity"/>
    <property type="evidence" value="ECO:0007669"/>
    <property type="project" value="InterPro"/>
</dbReference>
<accession>A0A2S0VXM6</accession>
<evidence type="ECO:0000256" key="4">
    <source>
        <dbReference type="ARBA" id="ARBA00022764"/>
    </source>
</evidence>
<dbReference type="PANTHER" id="PTHR22726:SF1">
    <property type="entry name" value="METALLOENDOPEPTIDASE OMA1, MITOCHONDRIAL"/>
    <property type="match status" value="1"/>
</dbReference>
<dbReference type="PANTHER" id="PTHR22726">
    <property type="entry name" value="METALLOENDOPEPTIDASE OMA1"/>
    <property type="match status" value="1"/>
</dbReference>
<evidence type="ECO:0000313" key="10">
    <source>
        <dbReference type="EMBL" id="AWB68870.1"/>
    </source>
</evidence>
<evidence type="ECO:0000256" key="2">
    <source>
        <dbReference type="ARBA" id="ARBA00022723"/>
    </source>
</evidence>
<feature type="active site" description="Proton donor" evidence="8">
    <location>
        <position position="170"/>
    </location>
</feature>
<comment type="cofactor">
    <cofactor evidence="8">
        <name>Zn(2+)</name>
        <dbReference type="ChEBI" id="CHEBI:29105"/>
    </cofactor>
    <text evidence="8">Binds 1 zinc ion per subunit.</text>
</comment>
<keyword evidence="3 8" id="KW-0732">Signal</keyword>
<dbReference type="AlphaFoldDB" id="A0A2S0VXM6"/>
<comment type="similarity">
    <text evidence="8">Belongs to the peptidase M48 family. BepA subfamily.</text>
</comment>
<dbReference type="OrthoDB" id="9810445at2"/>
<evidence type="ECO:0000256" key="6">
    <source>
        <dbReference type="ARBA" id="ARBA00022833"/>
    </source>
</evidence>
<dbReference type="GO" id="GO:0008270">
    <property type="term" value="F:zinc ion binding"/>
    <property type="evidence" value="ECO:0007669"/>
    <property type="project" value="UniProtKB-UniRule"/>
</dbReference>
<name>A0A2S0VXM6_9ALTE</name>
<keyword evidence="11" id="KW-1185">Reference proteome</keyword>
<dbReference type="InterPro" id="IPR001915">
    <property type="entry name" value="Peptidase_M48"/>
</dbReference>
<dbReference type="EMBL" id="CP026604">
    <property type="protein sequence ID" value="AWB68870.1"/>
    <property type="molecule type" value="Genomic_DNA"/>
</dbReference>
<reference evidence="10 11" key="1">
    <citation type="submission" date="2018-01" db="EMBL/GenBank/DDBJ databases">
        <title>Genome sequence of a Cantenovulum-like bacteria.</title>
        <authorList>
            <person name="Tan W.R."/>
            <person name="Lau N.-S."/>
            <person name="Go F."/>
            <person name="Amirul A.-A.A."/>
        </authorList>
    </citation>
    <scope>NUCLEOTIDE SEQUENCE [LARGE SCALE GENOMIC DNA]</scope>
    <source>
        <strain evidence="10 11">CCB-QB4</strain>
    </source>
</reference>
<evidence type="ECO:0000256" key="7">
    <source>
        <dbReference type="ARBA" id="ARBA00023049"/>
    </source>
</evidence>
<dbReference type="GO" id="GO:0016020">
    <property type="term" value="C:membrane"/>
    <property type="evidence" value="ECO:0007669"/>
    <property type="project" value="InterPro"/>
</dbReference>
<comment type="subcellular location">
    <subcellularLocation>
        <location evidence="8">Periplasm</location>
    </subcellularLocation>
</comment>
<evidence type="ECO:0000256" key="1">
    <source>
        <dbReference type="ARBA" id="ARBA00022670"/>
    </source>
</evidence>
<feature type="active site" evidence="8">
    <location>
        <position position="102"/>
    </location>
</feature>
<feature type="binding site" evidence="8">
    <location>
        <position position="101"/>
    </location>
    <ligand>
        <name>Zn(2+)</name>
        <dbReference type="ChEBI" id="CHEBI:29105"/>
        <note>catalytic</note>
    </ligand>
</feature>
<dbReference type="SUPFAM" id="SSF48452">
    <property type="entry name" value="TPR-like"/>
    <property type="match status" value="1"/>
</dbReference>
<evidence type="ECO:0000259" key="9">
    <source>
        <dbReference type="Pfam" id="PF01435"/>
    </source>
</evidence>
<keyword evidence="7 8" id="KW-0482">Metalloprotease</keyword>
<dbReference type="InterPro" id="IPR011990">
    <property type="entry name" value="TPR-like_helical_dom_sf"/>
</dbReference>
<dbReference type="EC" id="3.4.-.-" evidence="8"/>